<evidence type="ECO:0000313" key="4">
    <source>
        <dbReference type="EMBL" id="KIF80057.1"/>
    </source>
</evidence>
<dbReference type="Pfam" id="PF13032">
    <property type="entry name" value="RNaseH_pPIWI_RE"/>
    <property type="match status" value="1"/>
</dbReference>
<dbReference type="Gene3D" id="3.40.50.300">
    <property type="entry name" value="P-loop containing nucleotide triphosphate hydrolases"/>
    <property type="match status" value="1"/>
</dbReference>
<feature type="domain" description="pPIWI-RE RNaseH" evidence="2">
    <location>
        <begin position="645"/>
        <end position="952"/>
    </location>
</feature>
<dbReference type="EMBL" id="JWJG01000028">
    <property type="protein sequence ID" value="KIF80057.1"/>
    <property type="molecule type" value="Genomic_DNA"/>
</dbReference>
<feature type="region of interest" description="Disordered" evidence="1">
    <location>
        <begin position="995"/>
        <end position="1072"/>
    </location>
</feature>
<name>A0A0C1YHT1_9BURK</name>
<reference evidence="4 5" key="1">
    <citation type="submission" date="2014-12" db="EMBL/GenBank/DDBJ databases">
        <title>Denitrispirillum autotrophicum gen. nov., sp. nov., Denitrifying, Facultatively Autotrophic Bacteria Isolated from Rice Paddy Soil.</title>
        <authorList>
            <person name="Ishii S."/>
            <person name="Ashida N."/>
            <person name="Ohno H."/>
            <person name="Otsuka S."/>
            <person name="Yokota A."/>
            <person name="Senoo K."/>
        </authorList>
    </citation>
    <scope>NUCLEOTIDE SEQUENCE [LARGE SCALE GENOMIC DNA]</scope>
    <source>
        <strain evidence="4 5">TSA66</strain>
    </source>
</reference>
<feature type="compositionally biased region" description="Basic and acidic residues" evidence="1">
    <location>
        <begin position="1033"/>
        <end position="1054"/>
    </location>
</feature>
<dbReference type="InterPro" id="IPR027417">
    <property type="entry name" value="P-loop_NTPase"/>
</dbReference>
<protein>
    <submittedName>
        <fullName evidence="4">Uncharacterized protein</fullName>
    </submittedName>
</protein>
<dbReference type="Pfam" id="PF18157">
    <property type="entry name" value="MID_pPIWI_RE"/>
    <property type="match status" value="1"/>
</dbReference>
<feature type="compositionally biased region" description="Acidic residues" evidence="1">
    <location>
        <begin position="1014"/>
        <end position="1023"/>
    </location>
</feature>
<dbReference type="OrthoDB" id="8967587at2"/>
<dbReference type="RefSeq" id="WP_040038969.1">
    <property type="nucleotide sequence ID" value="NZ_JWJG01000028.1"/>
</dbReference>
<evidence type="ECO:0000313" key="5">
    <source>
        <dbReference type="Proteomes" id="UP000031572"/>
    </source>
</evidence>
<feature type="domain" description="Prokaryotic pPIWI-RE MID" evidence="3">
    <location>
        <begin position="478"/>
        <end position="625"/>
    </location>
</feature>
<keyword evidence="5" id="KW-1185">Reference proteome</keyword>
<evidence type="ECO:0000259" key="2">
    <source>
        <dbReference type="Pfam" id="PF13032"/>
    </source>
</evidence>
<dbReference type="SUPFAM" id="SSF52540">
    <property type="entry name" value="P-loop containing nucleoside triphosphate hydrolases"/>
    <property type="match status" value="1"/>
</dbReference>
<dbReference type="Proteomes" id="UP000031572">
    <property type="component" value="Unassembled WGS sequence"/>
</dbReference>
<dbReference type="InterPro" id="IPR040496">
    <property type="entry name" value="MID_pPIWI_RE"/>
</dbReference>
<evidence type="ECO:0000259" key="3">
    <source>
        <dbReference type="Pfam" id="PF18157"/>
    </source>
</evidence>
<proteinExistence type="predicted"/>
<evidence type="ECO:0000256" key="1">
    <source>
        <dbReference type="SAM" id="MobiDB-lite"/>
    </source>
</evidence>
<dbReference type="STRING" id="709839.TSA66_03280"/>
<feature type="compositionally biased region" description="Acidic residues" evidence="1">
    <location>
        <begin position="1055"/>
        <end position="1066"/>
    </location>
</feature>
<accession>A0A0C1YHT1</accession>
<dbReference type="InterPro" id="IPR024996">
    <property type="entry name" value="RNaseH_pPIWI_RE"/>
</dbReference>
<organism evidence="4 5">
    <name type="scientific">Noviherbaspirillum autotrophicum</name>
    <dbReference type="NCBI Taxonomy" id="709839"/>
    <lineage>
        <taxon>Bacteria</taxon>
        <taxon>Pseudomonadati</taxon>
        <taxon>Pseudomonadota</taxon>
        <taxon>Betaproteobacteria</taxon>
        <taxon>Burkholderiales</taxon>
        <taxon>Oxalobacteraceae</taxon>
        <taxon>Noviherbaspirillum</taxon>
    </lineage>
</organism>
<sequence length="3225" mass="359703">MMDTNSNKTLWRRRMKSDRDTLILGRRLADSWLDRSLDLVRIRITGELAATLTDMLTLSRNDKNGKKINLPMTPLRAALIARLPGVISVDTDLGLAPDGHKRHNAPAIEMYPPHDEATEAALPEQIANVFKTWFQLELAPWLKQHGMDAIAVRVSKAISPSCITITPHRRAFVDIRSGPDFTLIARDLADRLVSQELFDGLPPCQLIAKPEFPNNVVDLMTPPQKAPSGEFFSMVARIAAVSIPYASGVFLKVSAMRRVWANELPKQRPGTPRNATAYVFHTNHPVMMVATLQAKKPSVSDEEPEYEWIFGDAYSALRRASANMLPATLAEAIKLRFEDEPPEWWAGFPETTRLYKSVHLRTVFEADEADLLKNVELLLADALAGEISHVECSATASRPKTDIAMINVRAVAPVGSRQIALPIQDGIAGQSLEQEATEEDESEFGITVTAKLDGLLAQNAAALEALHGSQTPTLYVFTEGEREAHLIKKVAEILFGNAINVSHAKLPEETHGLRSRLPNNKAKATERFDTRVKQWKNAASQIAGATGPRYVLICAPDKENMRTEDPVNYYAGLHAMCAIGNANVHHVLPIAPGKSVDKAEQSFVHRVQSALMDVFLAHSGLVFGLPKFIDKQFAGIPPAAIYGLQAMRSKARAYSGESNVCFLIVTKLVVATGVTHVRYIYKDKSTFAMTGWSSLADGLRWLGSQRNLQGDENWLKTIFEPAMKVALNDINSEDPRAMVMVDWFTMAGLWKGIRDADLVNYSPPRLGAVNLAIAFPDMSFVRIRSGDDTVTLRGVSRTIYEGIQVPNLEPTGERRVDEYLTTQKKLVEIAMTDPPTNKRAAHFLLSMGYSKTSHPKRGQSCYRSMPRMVPMQEKAKEDESTYYNNTMLAPATKECSIPATMDITVMHCPTEVEPQHIAATVMGLRLGYAHYNDWTRLPAPLFFKRKIDDFVIRYPKDDDGSDAAEMIPDSVDGASEATTELDVFSVVANKVFEGSPSAPITEEPTSEADTLAVNDDDEDDDPHDDPGGSRPDQCTRDVDNSESHEDASVDHEDVHEEDIDPNDDPNDQSVLARAKRLRVPALYTLRDLKNSRLYCEMIQQDRIKVFVDLPSFATSPNTIEVVDMSRKRDLKRFWDSQRYAGYVPKSGPGAKIPTSQTFQDWMHKRLVTPQSAISLNSNWLFNGKLPFPKIQALIDAYNVDAPEPFRTRKAERKELVDLARWTVAQGDDEKLAWLIFHVAQCPGLDYGRQVLRQITPDVVGPLATEALTYYIACAEAVEDALDQFANGKINSFRPIRKLWRKELPEAAAPAAPVRTALSFALSSIAQQSPLPGVFAAPVNPYPQSASRHKHDGHDGSTFMNTKHDILSMIEGLDISMDDLPERVTAIHAKVDTLLTMYEEHRRQQEEVAKRNEEVARQLEETNHMAHEMAAKLAEHADLHLVDLQALDITADILDGAQSELHRLSVALKTLLEAEEHLAALDAPVERKLTIGERAQRSKQIAEATDQALYLSQTLADDVRASVYFRLPDASSSPSEVSTTAVVPSEIVVEYVVTTTMPTPATEAGRVETPVDNSHAEPAAPLSVQPVAALAAIDEPELPVKSDAATPAETTAMKVPEPMQTTMAMPSDPAEVAKSAAEAAQTVIQQATVAIGKIMAKQEDAPAAKLATATASKPMMETPLVIEETNDDSGDLHVDQDEALKALNRLFDKRRYALADVHAQAMTLAYPSAAMKSHEIVLRAACKTLDSIDCRFHAIALKDGSFNHFLQTYTTTDDNLCRSLPIGIGVLAASVVTMLFDDTMSDQRWSALNFLNQRFVDSPALKALIDHIGSLDNLGVQLTSKHFIESQAGVVAATEAEIKRMQNRAANWQHDPEIFSNWNHRGFTQMHIDMHRPNYLVGQALIHIARGDNDKLQAMNPQLLRRLDKPTSVLEEIQKRVHERGKLDGQLRVRFIENITTTRKFIETYLELVDKKAKPAAELPKAARHFLVTLHKLLQEAKGFISTLPVQHEMERAYQLAAMRVIDGLLHLYVNEAPRACIPYNDQLLLIQVPLGQDFRPSMIRPQLGDPHAYPRVCDPQEVLRQTVDLSNEPIDLEAVGSEENLTNALRDAMRGHLANVCFLPTFTISARLTAAGAPQDPNLLRLYQDAKSQLGADLHDARQRVAHAMALSALQKDETNRLQNVIASIEQANNSPDAPIGRPNGSSLYPDFPHARAALNAQVFSVLDERFEQKRVKIRTGLDNLISERGTSILPHADRIGAMLNSHSASMLLAANDQYTILRRDGRLPPKPPRERIAPEIYREFIGAIKSLRRGNKPFLENLRDKLLEASADNDPLALAGISEEDRHDAAHFIDAWLALRNLKPREAEEPIANFFKLAGMSNPPTLAPSATYQSNRIAFHFPDRAFAYEHSNEFFVPPLLGSRGNLIQGFVINGRPKATDLRVHVTEVGNTPTFLLAHTTLDLEQRSKTCSEHPVIIVDDELVAYMAMAPGKRIRRMLEVGLLTFHTNPYTAEGSAAPPEMFVGREREFNELYNIESAGVLYGGRRLGKSSLLDQILRRSRGLPGESVVYIQMQGAASTEDHVLFAWRTIYNALTNNNIIQKISTDIRSGEQIQEWIETQLSTSKTCRSCFLLIDEADDLMGLELQLTRTDASFVRGLQQMCERVKDNCKVRYVIAGLHNMTRMASEENSPLGKAKEIALEPFNSDSDIRRGIQLITRPLNALGFFFDKDSDELPYRILSVCNFYPAFIQIYCQKLLNSLYNKRGEGEPITYITEHDLDTIERSDKLLQDMQHKFGLNLELDKRYKAIALILADDYYADSDSTTMKGMTASQIRECCETYTPILFQKTSQNAYEALLDEMQKLNVLDKVGSRYVLRNQNIAMMLGDRERVMFLLSALELEKPVDQRSQGELRPAMVKAKSSDQRPVSLFPMPMGWLRANADCKDDELIIVTGNNASGLVNMYSMPDEWSVSQSYVYSAVSFSQPRTASQYLLANRRDIIHEDKHRLLAVTPNRWTVQQIGEYASLAAREFQTVAKHHKPGVRFVLIALPDLAYKLSREIAQGSLSLVDQPPGKRFRIEPVPCWSDDALYYYLRDNPALADNADARRAILEATCGFGGDIQKLCRSNSTVDTVMAGYDAATKSIAPNLDTFYKHIGMPEDFITNTTLRKRTEDFLSLAHTAVRSSQEFQDLLTYSNIDEAMFEFLQWMGLLQSAGNTWHVPSLYMRLLK</sequence>
<gene>
    <name evidence="4" type="ORF">TSA66_03280</name>
</gene>
<comment type="caution">
    <text evidence="4">The sequence shown here is derived from an EMBL/GenBank/DDBJ whole genome shotgun (WGS) entry which is preliminary data.</text>
</comment>